<organism evidence="2 3">
    <name type="scientific">Saccharothrix hoggarensis</name>
    <dbReference type="NCBI Taxonomy" id="913853"/>
    <lineage>
        <taxon>Bacteria</taxon>
        <taxon>Bacillati</taxon>
        <taxon>Actinomycetota</taxon>
        <taxon>Actinomycetes</taxon>
        <taxon>Pseudonocardiales</taxon>
        <taxon>Pseudonocardiaceae</taxon>
        <taxon>Saccharothrix</taxon>
    </lineage>
</organism>
<dbReference type="RefSeq" id="WP_380719302.1">
    <property type="nucleotide sequence ID" value="NZ_JBHTLK010000006.1"/>
</dbReference>
<sequence>MTSSPPTLNPGRGAVGVWTYSNVRDILTNPKYTGHMV</sequence>
<feature type="domain" description="Recombinase" evidence="1">
    <location>
        <begin position="12"/>
        <end position="37"/>
    </location>
</feature>
<accession>A0ABW3QDY7</accession>
<comment type="caution">
    <text evidence="2">The sequence shown here is derived from an EMBL/GenBank/DDBJ whole genome shotgun (WGS) entry which is preliminary data.</text>
</comment>
<dbReference type="EMBL" id="JBHTLK010000006">
    <property type="protein sequence ID" value="MFD1145997.1"/>
    <property type="molecule type" value="Genomic_DNA"/>
</dbReference>
<dbReference type="Pfam" id="PF07508">
    <property type="entry name" value="Recombinase"/>
    <property type="match status" value="1"/>
</dbReference>
<proteinExistence type="predicted"/>
<gene>
    <name evidence="2" type="ORF">ACFQ3T_02530</name>
</gene>
<reference evidence="3" key="1">
    <citation type="journal article" date="2019" name="Int. J. Syst. Evol. Microbiol.">
        <title>The Global Catalogue of Microorganisms (GCM) 10K type strain sequencing project: providing services to taxonomists for standard genome sequencing and annotation.</title>
        <authorList>
            <consortium name="The Broad Institute Genomics Platform"/>
            <consortium name="The Broad Institute Genome Sequencing Center for Infectious Disease"/>
            <person name="Wu L."/>
            <person name="Ma J."/>
        </authorList>
    </citation>
    <scope>NUCLEOTIDE SEQUENCE [LARGE SCALE GENOMIC DNA]</scope>
    <source>
        <strain evidence="3">CCUG 60214</strain>
    </source>
</reference>
<dbReference type="Proteomes" id="UP001597168">
    <property type="component" value="Unassembled WGS sequence"/>
</dbReference>
<evidence type="ECO:0000313" key="2">
    <source>
        <dbReference type="EMBL" id="MFD1145997.1"/>
    </source>
</evidence>
<name>A0ABW3QDY7_9PSEU</name>
<protein>
    <submittedName>
        <fullName evidence="2">Recombinase family protein</fullName>
    </submittedName>
</protein>
<evidence type="ECO:0000313" key="3">
    <source>
        <dbReference type="Proteomes" id="UP001597168"/>
    </source>
</evidence>
<keyword evidence="3" id="KW-1185">Reference proteome</keyword>
<evidence type="ECO:0000259" key="1">
    <source>
        <dbReference type="Pfam" id="PF07508"/>
    </source>
</evidence>
<dbReference type="InterPro" id="IPR011109">
    <property type="entry name" value="DNA_bind_recombinase_dom"/>
</dbReference>